<name>E1RH20_METP4</name>
<organism evidence="1 2">
    <name type="scientific">Methanolacinia petrolearia (strain DSM 11571 / OCM 486 / SEBR 4847)</name>
    <name type="common">Methanoplanus petrolearius</name>
    <dbReference type="NCBI Taxonomy" id="679926"/>
    <lineage>
        <taxon>Archaea</taxon>
        <taxon>Methanobacteriati</taxon>
        <taxon>Methanobacteriota</taxon>
        <taxon>Stenosarchaea group</taxon>
        <taxon>Methanomicrobia</taxon>
        <taxon>Methanomicrobiales</taxon>
        <taxon>Methanomicrobiaceae</taxon>
        <taxon>Methanolacinia</taxon>
    </lineage>
</organism>
<dbReference type="STRING" id="679926.Mpet_0470"/>
<proteinExistence type="predicted"/>
<dbReference type="EMBL" id="CP002117">
    <property type="protein sequence ID" value="ADN35244.1"/>
    <property type="molecule type" value="Genomic_DNA"/>
</dbReference>
<dbReference type="KEGG" id="mpi:Mpet_0470"/>
<dbReference type="Proteomes" id="UP000006565">
    <property type="component" value="Chromosome"/>
</dbReference>
<sequence length="41" mass="4755">MKLLPENFFGKIKFREHAKFYPRGTIKPCITGEDNINGITE</sequence>
<keyword evidence="2" id="KW-1185">Reference proteome</keyword>
<reference evidence="1 2" key="1">
    <citation type="journal article" date="2010" name="Stand. Genomic Sci.">
        <title>Complete genome sequence of Methanoplanus petrolearius type strain (SEBR 4847).</title>
        <authorList>
            <person name="Brambilla E."/>
            <person name="Djao O.D."/>
            <person name="Daligault H."/>
            <person name="Lapidus A."/>
            <person name="Lucas S."/>
            <person name="Hammon N."/>
            <person name="Nolan M."/>
            <person name="Tice H."/>
            <person name="Cheng J.F."/>
            <person name="Han C."/>
            <person name="Tapia R."/>
            <person name="Goodwin L."/>
            <person name="Pitluck S."/>
            <person name="Liolios K."/>
            <person name="Ivanova N."/>
            <person name="Mavromatis K."/>
            <person name="Mikhailova N."/>
            <person name="Pati A."/>
            <person name="Chen A."/>
            <person name="Palaniappan K."/>
            <person name="Land M."/>
            <person name="Hauser L."/>
            <person name="Chang Y.J."/>
            <person name="Jeffries C.D."/>
            <person name="Rohde M."/>
            <person name="Spring S."/>
            <person name="Sikorski J."/>
            <person name="Goker M."/>
            <person name="Woyke T."/>
            <person name="Bristow J."/>
            <person name="Eisen J.A."/>
            <person name="Markowitz V."/>
            <person name="Hugenholtz P."/>
            <person name="Kyrpides N.C."/>
            <person name="Klenk H.P."/>
        </authorList>
    </citation>
    <scope>NUCLEOTIDE SEQUENCE [LARGE SCALE GENOMIC DNA]</scope>
    <source>
        <strain evidence="2">DSM 11571 / OCM 486 / SEBR 4847</strain>
    </source>
</reference>
<accession>E1RH20</accession>
<dbReference type="AlphaFoldDB" id="E1RH20"/>
<dbReference type="HOGENOM" id="CLU_3263822_0_0_2"/>
<evidence type="ECO:0000313" key="1">
    <source>
        <dbReference type="EMBL" id="ADN35244.1"/>
    </source>
</evidence>
<evidence type="ECO:0000313" key="2">
    <source>
        <dbReference type="Proteomes" id="UP000006565"/>
    </source>
</evidence>
<gene>
    <name evidence="1" type="ordered locus">Mpet_0470</name>
</gene>
<protein>
    <submittedName>
        <fullName evidence="1">Uncharacterized protein</fullName>
    </submittedName>
</protein>